<dbReference type="GO" id="GO:0003723">
    <property type="term" value="F:RNA binding"/>
    <property type="evidence" value="ECO:0007669"/>
    <property type="project" value="TreeGrafter"/>
</dbReference>
<dbReference type="OMA" id="HRYRECK"/>
<keyword evidence="5" id="KW-0862">Zinc</keyword>
<proteinExistence type="predicted"/>
<dbReference type="GO" id="GO:0008270">
    <property type="term" value="F:zinc ion binding"/>
    <property type="evidence" value="ECO:0007669"/>
    <property type="project" value="UniProtKB-KW"/>
</dbReference>
<dbReference type="GO" id="GO:0071038">
    <property type="term" value="P:TRAMP-dependent tRNA surveillance pathway"/>
    <property type="evidence" value="ECO:0007669"/>
    <property type="project" value="TreeGrafter"/>
</dbReference>
<dbReference type="GO" id="GO:0071039">
    <property type="term" value="P:nuclear polyadenylation-dependent CUT catabolic process"/>
    <property type="evidence" value="ECO:0007669"/>
    <property type="project" value="TreeGrafter"/>
</dbReference>
<evidence type="ECO:0000256" key="7">
    <source>
        <dbReference type="PROSITE-ProRule" id="PRU00047"/>
    </source>
</evidence>
<accession>J9DQC4</accession>
<protein>
    <recommendedName>
        <fullName evidence="8">CCHC-type domain-containing protein</fullName>
    </recommendedName>
</protein>
<reference evidence="10" key="2">
    <citation type="submission" date="2015-07" db="EMBL/GenBank/DDBJ databases">
        <title>Contrasting host-pathogen interactions and genome evolution in two generalist and specialist microsporidian pathogens of mosquitoes.</title>
        <authorList>
            <consortium name="The Broad Institute Genomics Platform"/>
            <consortium name="The Broad Institute Genome Sequencing Center for Infectious Disease"/>
            <person name="Cuomo C.A."/>
            <person name="Sanscrainte N.D."/>
            <person name="Goldberg J.M."/>
            <person name="Heiman D."/>
            <person name="Young S."/>
            <person name="Zeng Q."/>
            <person name="Becnel J.J."/>
            <person name="Birren B.W."/>
        </authorList>
    </citation>
    <scope>NUCLEOTIDE SEQUENCE [LARGE SCALE GENOMIC DNA]</scope>
    <source>
        <strain evidence="10">USNM 41457</strain>
    </source>
</reference>
<dbReference type="GO" id="GO:0071037">
    <property type="term" value="P:nuclear polyadenylation-dependent snRNA catabolic process"/>
    <property type="evidence" value="ECO:0007669"/>
    <property type="project" value="TreeGrafter"/>
</dbReference>
<keyword evidence="2" id="KW-0479">Metal-binding</keyword>
<evidence type="ECO:0000259" key="8">
    <source>
        <dbReference type="PROSITE" id="PS50158"/>
    </source>
</evidence>
<dbReference type="GO" id="GO:0071036">
    <property type="term" value="P:nuclear polyadenylation-dependent snoRNA catabolic process"/>
    <property type="evidence" value="ECO:0007669"/>
    <property type="project" value="TreeGrafter"/>
</dbReference>
<dbReference type="InterPro" id="IPR036875">
    <property type="entry name" value="Znf_CCHC_sf"/>
</dbReference>
<dbReference type="HOGENOM" id="CLU_109009_0_0_1"/>
<dbReference type="PROSITE" id="PS50158">
    <property type="entry name" value="ZF_CCHC"/>
    <property type="match status" value="1"/>
</dbReference>
<dbReference type="GO" id="GO:0071031">
    <property type="term" value="P:nuclear mRNA surveillance of mRNA 3'-end processing"/>
    <property type="evidence" value="ECO:0007669"/>
    <property type="project" value="TreeGrafter"/>
</dbReference>
<dbReference type="AlphaFoldDB" id="J9DQC4"/>
<dbReference type="Proteomes" id="UP000003163">
    <property type="component" value="Unassembled WGS sequence"/>
</dbReference>
<dbReference type="PANTHER" id="PTHR46543">
    <property type="entry name" value="ZINC FINGER CCHC DOMAIN-CONTAINING PROTEIN 7"/>
    <property type="match status" value="1"/>
</dbReference>
<dbReference type="GO" id="GO:0071035">
    <property type="term" value="P:nuclear polyadenylation-dependent rRNA catabolic process"/>
    <property type="evidence" value="ECO:0007669"/>
    <property type="project" value="TreeGrafter"/>
</dbReference>
<dbReference type="VEuPathDB" id="MicrosporidiaDB:EDEG_01045"/>
<dbReference type="Pfam" id="PF00098">
    <property type="entry name" value="zf-CCHC"/>
    <property type="match status" value="1"/>
</dbReference>
<organism evidence="9 10">
    <name type="scientific">Edhazardia aedis (strain USNM 41457)</name>
    <name type="common">Microsporidian parasite</name>
    <dbReference type="NCBI Taxonomy" id="1003232"/>
    <lineage>
        <taxon>Eukaryota</taxon>
        <taxon>Fungi</taxon>
        <taxon>Fungi incertae sedis</taxon>
        <taxon>Microsporidia</taxon>
        <taxon>Edhazardia</taxon>
    </lineage>
</organism>
<keyword evidence="4 7" id="KW-0863">Zinc-finger</keyword>
<dbReference type="InterPro" id="IPR051644">
    <property type="entry name" value="TRAMP_AT-DNA-binding"/>
</dbReference>
<comment type="caution">
    <text evidence="9">The sequence shown here is derived from an EMBL/GenBank/DDBJ whole genome shotgun (WGS) entry which is preliminary data.</text>
</comment>
<evidence type="ECO:0000313" key="9">
    <source>
        <dbReference type="EMBL" id="EJW04755.1"/>
    </source>
</evidence>
<dbReference type="SUPFAM" id="SSF57756">
    <property type="entry name" value="Retrovirus zinc finger-like domains"/>
    <property type="match status" value="2"/>
</dbReference>
<gene>
    <name evidence="9" type="ORF">EDEG_01045</name>
</gene>
<dbReference type="EMBL" id="AFBI03000014">
    <property type="protein sequence ID" value="EJW04755.1"/>
    <property type="molecule type" value="Genomic_DNA"/>
</dbReference>
<dbReference type="FunCoup" id="J9DQC4">
    <property type="interactions" value="38"/>
</dbReference>
<dbReference type="InterPro" id="IPR001878">
    <property type="entry name" value="Znf_CCHC"/>
</dbReference>
<dbReference type="InParanoid" id="J9DQC4"/>
<name>J9DQC4_EDHAE</name>
<dbReference type="Gene3D" id="4.10.60.10">
    <property type="entry name" value="Zinc finger, CCHC-type"/>
    <property type="match status" value="2"/>
</dbReference>
<evidence type="ECO:0000256" key="6">
    <source>
        <dbReference type="ARBA" id="ARBA00023242"/>
    </source>
</evidence>
<evidence type="ECO:0000313" key="10">
    <source>
        <dbReference type="Proteomes" id="UP000003163"/>
    </source>
</evidence>
<sequence>MNGSLFNRAEKAADENTFNIDITDLEIDFAQMEEQDFFSYFYHLSIPKSISETKETKEATQGQRRYFADTLICYECGQTGHINRNCPTRNISICILCARKGHNKSTCPMIICNNCYMCGHRTAQCKNKDNSKHIQCRRCRGAEHSIRDCPAVWREYIVEGFENKPLKYKACPWCFSTEHFLDDCRKRQKGKVSIFSSNFMSNIKLYKK</sequence>
<evidence type="ECO:0000256" key="4">
    <source>
        <dbReference type="ARBA" id="ARBA00022771"/>
    </source>
</evidence>
<evidence type="ECO:0000256" key="5">
    <source>
        <dbReference type="ARBA" id="ARBA00022833"/>
    </source>
</evidence>
<evidence type="ECO:0000256" key="3">
    <source>
        <dbReference type="ARBA" id="ARBA00022737"/>
    </source>
</evidence>
<keyword evidence="10" id="KW-1185">Reference proteome</keyword>
<feature type="domain" description="CCHC-type" evidence="8">
    <location>
        <begin position="73"/>
        <end position="87"/>
    </location>
</feature>
<comment type="subcellular location">
    <subcellularLocation>
        <location evidence="1">Nucleus</location>
    </subcellularLocation>
</comment>
<reference evidence="9 10" key="1">
    <citation type="submission" date="2011-08" db="EMBL/GenBank/DDBJ databases">
        <authorList>
            <person name="Liu Z.J."/>
            <person name="Shi F.L."/>
            <person name="Lu J.Q."/>
            <person name="Li M."/>
            <person name="Wang Z.L."/>
        </authorList>
    </citation>
    <scope>NUCLEOTIDE SEQUENCE [LARGE SCALE GENOMIC DNA]</scope>
    <source>
        <strain evidence="9 10">USNM 41457</strain>
    </source>
</reference>
<dbReference type="STRING" id="1003232.J9DQC4"/>
<keyword evidence="6" id="KW-0539">Nucleus</keyword>
<dbReference type="PANTHER" id="PTHR46543:SF1">
    <property type="entry name" value="ZINC FINGER CCHC DOMAIN-CONTAINING PROTEIN 7"/>
    <property type="match status" value="1"/>
</dbReference>
<dbReference type="SMART" id="SM00343">
    <property type="entry name" value="ZnF_C2HC"/>
    <property type="match status" value="5"/>
</dbReference>
<dbReference type="OrthoDB" id="2186115at2759"/>
<dbReference type="GO" id="GO:0031499">
    <property type="term" value="C:TRAMP complex"/>
    <property type="evidence" value="ECO:0007669"/>
    <property type="project" value="TreeGrafter"/>
</dbReference>
<keyword evidence="3" id="KW-0677">Repeat</keyword>
<evidence type="ECO:0000256" key="2">
    <source>
        <dbReference type="ARBA" id="ARBA00022723"/>
    </source>
</evidence>
<evidence type="ECO:0000256" key="1">
    <source>
        <dbReference type="ARBA" id="ARBA00004123"/>
    </source>
</evidence>